<dbReference type="EMBL" id="VNHU01000001">
    <property type="protein sequence ID" value="TYP77091.1"/>
    <property type="molecule type" value="Genomic_DNA"/>
</dbReference>
<dbReference type="GO" id="GO:0016788">
    <property type="term" value="F:hydrolase activity, acting on ester bonds"/>
    <property type="evidence" value="ECO:0007669"/>
    <property type="project" value="UniProtKB-ARBA"/>
</dbReference>
<sequence length="488" mass="51590">MNIQTKWIIALFAVCCSLACESDDDTSESTEKEIIVSGTADFSTYVALGNSLAAGYTDGALFKAGQDHSLPNILSGQFALAGGGKFTQPITNDNIGGITLGGNIIGSPRLYFYSDPNPEPPNESGPRVLDAIPTTEVSTLVTGPFNNLGVPGAKSYHLLAEGYGNVSGVATGQANPYFARMASSSNASVLGDALVQNPTFFTLWIGNNDVLGYALSGGDDSDAITDITLFTQAYTGLVNGLTENGASGVLYSIPNITTIPHFTTVPYNPVPMDEATATQVNQGYANYNGGLIQVEGLGAISAEERVARTIVFKEGTNAVVIVDEDLTDLSAYGLPKYRQATKEDLLILPSSSFIGTAVDNDPTMINGVSVPLEDKWVLVASEQQNIADATMQFNAVIKGAVDQNDLAFVDAAGLLEEIDNGGITFDNFELQSNLVFGGAFSLDGVHPTARGYAYLANKTLEVINTKYGANLPLVKAVDYPLFYSEKLR</sequence>
<gene>
    <name evidence="1" type="ORF">BD809_101239</name>
</gene>
<evidence type="ECO:0000313" key="1">
    <source>
        <dbReference type="EMBL" id="TYP77091.1"/>
    </source>
</evidence>
<proteinExistence type="predicted"/>
<keyword evidence="2" id="KW-1185">Reference proteome</keyword>
<keyword evidence="1" id="KW-0378">Hydrolase</keyword>
<dbReference type="AlphaFoldDB" id="A0A5S5CCI9"/>
<organism evidence="1 2">
    <name type="scientific">Aquimarina intermedia</name>
    <dbReference type="NCBI Taxonomy" id="350814"/>
    <lineage>
        <taxon>Bacteria</taxon>
        <taxon>Pseudomonadati</taxon>
        <taxon>Bacteroidota</taxon>
        <taxon>Flavobacteriia</taxon>
        <taxon>Flavobacteriales</taxon>
        <taxon>Flavobacteriaceae</taxon>
        <taxon>Aquimarina</taxon>
    </lineage>
</organism>
<dbReference type="SUPFAM" id="SSF52266">
    <property type="entry name" value="SGNH hydrolase"/>
    <property type="match status" value="1"/>
</dbReference>
<dbReference type="Gene3D" id="3.40.50.1110">
    <property type="entry name" value="SGNH hydrolase"/>
    <property type="match status" value="2"/>
</dbReference>
<dbReference type="Proteomes" id="UP000324376">
    <property type="component" value="Unassembled WGS sequence"/>
</dbReference>
<protein>
    <submittedName>
        <fullName evidence="1">GDSL-like lipase/acylhydrolase family protein</fullName>
    </submittedName>
</protein>
<accession>A0A5S5CCI9</accession>
<comment type="caution">
    <text evidence="1">The sequence shown here is derived from an EMBL/GenBank/DDBJ whole genome shotgun (WGS) entry which is preliminary data.</text>
</comment>
<name>A0A5S5CCI9_9FLAO</name>
<dbReference type="RefSeq" id="WP_170251718.1">
    <property type="nucleotide sequence ID" value="NZ_VNHU01000001.1"/>
</dbReference>
<evidence type="ECO:0000313" key="2">
    <source>
        <dbReference type="Proteomes" id="UP000324376"/>
    </source>
</evidence>
<reference evidence="1 2" key="1">
    <citation type="submission" date="2019-07" db="EMBL/GenBank/DDBJ databases">
        <title>Genomic Encyclopedia of Archaeal and Bacterial Type Strains, Phase II (KMG-II): from individual species to whole genera.</title>
        <authorList>
            <person name="Goeker M."/>
        </authorList>
    </citation>
    <scope>NUCLEOTIDE SEQUENCE [LARGE SCALE GENOMIC DNA]</scope>
    <source>
        <strain evidence="1 2">DSM 17527</strain>
    </source>
</reference>
<dbReference type="InterPro" id="IPR036514">
    <property type="entry name" value="SGNH_hydro_sf"/>
</dbReference>